<keyword evidence="4 7" id="KW-0812">Transmembrane</keyword>
<feature type="transmembrane region" description="Helical" evidence="7">
    <location>
        <begin position="12"/>
        <end position="30"/>
    </location>
</feature>
<evidence type="ECO:0000256" key="3">
    <source>
        <dbReference type="ARBA" id="ARBA00022475"/>
    </source>
</evidence>
<evidence type="ECO:0000256" key="7">
    <source>
        <dbReference type="SAM" id="Phobius"/>
    </source>
</evidence>
<gene>
    <name evidence="8" type="ORF">A2161_22125</name>
</gene>
<keyword evidence="6 7" id="KW-0472">Membrane</keyword>
<reference evidence="8 9" key="1">
    <citation type="journal article" date="2016" name="Nat. Commun.">
        <title>Thousands of microbial genomes shed light on interconnected biogeochemical processes in an aquifer system.</title>
        <authorList>
            <person name="Anantharaman K."/>
            <person name="Brown C.T."/>
            <person name="Hug L.A."/>
            <person name="Sharon I."/>
            <person name="Castelle C.J."/>
            <person name="Probst A.J."/>
            <person name="Thomas B.C."/>
            <person name="Singh A."/>
            <person name="Wilkins M.J."/>
            <person name="Karaoz U."/>
            <person name="Brodie E.L."/>
            <person name="Williams K.H."/>
            <person name="Hubbard S.S."/>
            <person name="Banfield J.F."/>
        </authorList>
    </citation>
    <scope>NUCLEOTIDE SEQUENCE [LARGE SCALE GENOMIC DNA]</scope>
</reference>
<evidence type="ECO:0000256" key="4">
    <source>
        <dbReference type="ARBA" id="ARBA00022692"/>
    </source>
</evidence>
<evidence type="ECO:0000313" key="9">
    <source>
        <dbReference type="Proteomes" id="UP000179266"/>
    </source>
</evidence>
<dbReference type="Gene3D" id="3.30.2090.10">
    <property type="entry name" value="Multidrug efflux transporter AcrB TolC docking domain, DN and DC subdomains"/>
    <property type="match status" value="2"/>
</dbReference>
<name>A0A1F7RY88_9BACT</name>
<proteinExistence type="predicted"/>
<evidence type="ECO:0000256" key="6">
    <source>
        <dbReference type="ARBA" id="ARBA00023136"/>
    </source>
</evidence>
<dbReference type="InterPro" id="IPR001036">
    <property type="entry name" value="Acrflvin-R"/>
</dbReference>
<dbReference type="PANTHER" id="PTHR32063">
    <property type="match status" value="1"/>
</dbReference>
<organism evidence="8 9">
    <name type="scientific">Candidatus Schekmanbacteria bacterium RBG_13_48_7</name>
    <dbReference type="NCBI Taxonomy" id="1817878"/>
    <lineage>
        <taxon>Bacteria</taxon>
        <taxon>Candidatus Schekmaniibacteriota</taxon>
    </lineage>
</organism>
<feature type="transmembrane region" description="Helical" evidence="7">
    <location>
        <begin position="526"/>
        <end position="545"/>
    </location>
</feature>
<dbReference type="Gene3D" id="3.30.70.1440">
    <property type="entry name" value="Multidrug efflux transporter AcrB pore domain"/>
    <property type="match status" value="1"/>
</dbReference>
<dbReference type="Pfam" id="PF00873">
    <property type="entry name" value="ACR_tran"/>
    <property type="match status" value="1"/>
</dbReference>
<feature type="transmembrane region" description="Helical" evidence="7">
    <location>
        <begin position="360"/>
        <end position="380"/>
    </location>
</feature>
<evidence type="ECO:0000256" key="2">
    <source>
        <dbReference type="ARBA" id="ARBA00022448"/>
    </source>
</evidence>
<feature type="transmembrane region" description="Helical" evidence="7">
    <location>
        <begin position="386"/>
        <end position="406"/>
    </location>
</feature>
<feature type="transmembrane region" description="Helical" evidence="7">
    <location>
        <begin position="862"/>
        <end position="881"/>
    </location>
</feature>
<feature type="transmembrane region" description="Helical" evidence="7">
    <location>
        <begin position="960"/>
        <end position="979"/>
    </location>
</feature>
<feature type="transmembrane region" description="Helical" evidence="7">
    <location>
        <begin position="991"/>
        <end position="1014"/>
    </location>
</feature>
<evidence type="ECO:0000313" key="8">
    <source>
        <dbReference type="EMBL" id="OGL46536.1"/>
    </source>
</evidence>
<dbReference type="GO" id="GO:0008324">
    <property type="term" value="F:monoatomic cation transmembrane transporter activity"/>
    <property type="evidence" value="ECO:0007669"/>
    <property type="project" value="InterPro"/>
</dbReference>
<keyword evidence="5 7" id="KW-1133">Transmembrane helix</keyword>
<dbReference type="Gene3D" id="3.30.70.1430">
    <property type="entry name" value="Multidrug efflux transporter AcrB pore domain"/>
    <property type="match status" value="2"/>
</dbReference>
<dbReference type="GO" id="GO:0042910">
    <property type="term" value="F:xenobiotic transmembrane transporter activity"/>
    <property type="evidence" value="ECO:0007669"/>
    <property type="project" value="TreeGrafter"/>
</dbReference>
<keyword evidence="2" id="KW-0813">Transport</keyword>
<dbReference type="PANTHER" id="PTHR32063:SF24">
    <property type="entry name" value="CATION EFFLUX SYSTEM (ACRB_ACRD_ACRF FAMILY)"/>
    <property type="match status" value="1"/>
</dbReference>
<keyword evidence="3" id="KW-1003">Cell membrane</keyword>
<dbReference type="PRINTS" id="PR00702">
    <property type="entry name" value="ACRIFLAVINRP"/>
</dbReference>
<protein>
    <submittedName>
        <fullName evidence="8">Metal transporter</fullName>
    </submittedName>
</protein>
<dbReference type="InterPro" id="IPR027463">
    <property type="entry name" value="AcrB_DN_DC_subdom"/>
</dbReference>
<sequence>MSSFFKFILRQQLVIIFIIIAVVVIGIYAWKNLPIDAFPDVTNVQVMILTEAQGLAPVDVERQITFPIEIQMNGLPHIRQVRSLSKSGLSQVVVVFEDDVNTYFARQLVFERVEIAKSDLPPGIEPELGPISTGLGEIYQYTLESDSKNAMELRTIQDWIISPQLRAISGVNEVNSFGGFVKQYHVVVDPEMLIKYGISLTEFFDSLAANNANAGGNFITKGWEQSYIRSVGMINSIEDIEHIVLHAKNGTPVFVKDVAEVLIGHYTRQGAVTRDGKGETVAGMVIMLKDENSKIVVDRVKEKIPEIQKSLPKNVKINTFYDRTSLIQSCINTIFTALSQGGIFVMLILFVFLWNFRAAIIVALSLPLSVLIAFIFMDVAGVTANLMSLGGLAIAIGIIVDGAIVITENIVRHMAAQENALLSKFDVIKNASNEVARPVIFSILIIIIVFFPLFTLEQMEGKMFKPLALTLCFAMIGSLFVAIVFIPVLCSLILPRFHKESQNPVIHFLQGIYTPFLSVLLKNRSITIVAALILFIVAVILIPYLGMEFLPALDEGAIAINLVRLPTASLDGSKDVVTFLEKKLLKYEEIETIVTKTGRAEISEDPMGPEQNDLFIMLKPYNKWKNGRKKTDLIKDIETELLKVPGIRPSFSQPIALRVNELISGIKSDVAIKIFGTDLELLKDSADTIAGVLSRVDGAADVKIEQISGFEQLEIIIDREQIARHKINVNDINTIVEIAIGGKIATMVVENQMKFGILVRYPEYARKDSESIEKLLIPSPLGYNVPLGSLSTIKEIEAPAQISRENGMRRVVVECNVRGRDLGGFVSEIKSKITDIQEKLPPGYYIVFGGQFENQQRAMNKLMVVVPISIFLIFLMLFSGFQSFKSALLVFANLPFALVGGVLAIHILKLNLSVSAVVGFIALFGMAVENGMVLITFLNQLRQQGFSVHESIITGCSMRLRPLLMTALTTLLGLLPIIYASGAGAEIQRPLATVVLGGLISSLALTLFVLPVLYSMVFKK</sequence>
<dbReference type="Proteomes" id="UP000179266">
    <property type="component" value="Unassembled WGS sequence"/>
</dbReference>
<dbReference type="Gene3D" id="1.20.1640.10">
    <property type="entry name" value="Multidrug efflux transporter AcrB transmembrane domain"/>
    <property type="match status" value="2"/>
</dbReference>
<dbReference type="GO" id="GO:0005886">
    <property type="term" value="C:plasma membrane"/>
    <property type="evidence" value="ECO:0007669"/>
    <property type="project" value="UniProtKB-SubCell"/>
</dbReference>
<dbReference type="SUPFAM" id="SSF82693">
    <property type="entry name" value="Multidrug efflux transporter AcrB pore domain, PN1, PN2, PC1 and PC2 subdomains"/>
    <property type="match status" value="2"/>
</dbReference>
<comment type="subcellular location">
    <subcellularLocation>
        <location evidence="1">Cell membrane</location>
        <topology evidence="1">Multi-pass membrane protein</topology>
    </subcellularLocation>
</comment>
<feature type="transmembrane region" description="Helical" evidence="7">
    <location>
        <begin position="468"/>
        <end position="494"/>
    </location>
</feature>
<dbReference type="SUPFAM" id="SSF82714">
    <property type="entry name" value="Multidrug efflux transporter AcrB TolC docking domain, DN and DC subdomains"/>
    <property type="match status" value="2"/>
</dbReference>
<feature type="transmembrane region" description="Helical" evidence="7">
    <location>
        <begin position="888"/>
        <end position="908"/>
    </location>
</feature>
<comment type="caution">
    <text evidence="8">The sequence shown here is derived from an EMBL/GenBank/DDBJ whole genome shotgun (WGS) entry which is preliminary data.</text>
</comment>
<dbReference type="EMBL" id="MGDD01000123">
    <property type="protein sequence ID" value="OGL46536.1"/>
    <property type="molecule type" value="Genomic_DNA"/>
</dbReference>
<evidence type="ECO:0000256" key="5">
    <source>
        <dbReference type="ARBA" id="ARBA00022989"/>
    </source>
</evidence>
<evidence type="ECO:0000256" key="1">
    <source>
        <dbReference type="ARBA" id="ARBA00004651"/>
    </source>
</evidence>
<feature type="transmembrane region" description="Helical" evidence="7">
    <location>
        <begin position="439"/>
        <end position="456"/>
    </location>
</feature>
<dbReference type="NCBIfam" id="TIGR00914">
    <property type="entry name" value="2A0601"/>
    <property type="match status" value="1"/>
</dbReference>
<accession>A0A1F7RY88</accession>
<dbReference type="SUPFAM" id="SSF82866">
    <property type="entry name" value="Multidrug efflux transporter AcrB transmembrane domain"/>
    <property type="match status" value="2"/>
</dbReference>
<dbReference type="AlphaFoldDB" id="A0A1F7RY88"/>
<dbReference type="InterPro" id="IPR004763">
    <property type="entry name" value="CusA-like"/>
</dbReference>
<dbReference type="Gene3D" id="3.30.70.1320">
    <property type="entry name" value="Multidrug efflux transporter AcrB pore domain like"/>
    <property type="match status" value="1"/>
</dbReference>
<feature type="transmembrane region" description="Helical" evidence="7">
    <location>
        <begin position="334"/>
        <end position="353"/>
    </location>
</feature>
<feature type="transmembrane region" description="Helical" evidence="7">
    <location>
        <begin position="914"/>
        <end position="939"/>
    </location>
</feature>